<dbReference type="AlphaFoldDB" id="A0A432W197"/>
<reference evidence="1 2" key="1">
    <citation type="journal article" date="2011" name="Front. Microbiol.">
        <title>Genomic signatures of strain selection and enhancement in Bacillus atrophaeus var. globigii, a historical biowarfare simulant.</title>
        <authorList>
            <person name="Gibbons H.S."/>
            <person name="Broomall S.M."/>
            <person name="McNew L.A."/>
            <person name="Daligault H."/>
            <person name="Chapman C."/>
            <person name="Bruce D."/>
            <person name="Karavis M."/>
            <person name="Krepps M."/>
            <person name="McGregor P.A."/>
            <person name="Hong C."/>
            <person name="Park K.H."/>
            <person name="Akmal A."/>
            <person name="Feldman A."/>
            <person name="Lin J.S."/>
            <person name="Chang W.E."/>
            <person name="Higgs B.W."/>
            <person name="Demirev P."/>
            <person name="Lindquist J."/>
            <person name="Liem A."/>
            <person name="Fochler E."/>
            <person name="Read T.D."/>
            <person name="Tapia R."/>
            <person name="Johnson S."/>
            <person name="Bishop-Lilly K.A."/>
            <person name="Detter C."/>
            <person name="Han C."/>
            <person name="Sozhamannan S."/>
            <person name="Rosenzweig C.N."/>
            <person name="Skowronski E.W."/>
        </authorList>
    </citation>
    <scope>NUCLEOTIDE SEQUENCE [LARGE SCALE GENOMIC DNA]</scope>
    <source>
        <strain evidence="1 2">MLST1</strain>
    </source>
</reference>
<evidence type="ECO:0000313" key="2">
    <source>
        <dbReference type="Proteomes" id="UP000288293"/>
    </source>
</evidence>
<accession>A0A432W197</accession>
<organism evidence="1 2">
    <name type="scientific">Aliidiomarina minuta</name>
    <dbReference type="NCBI Taxonomy" id="880057"/>
    <lineage>
        <taxon>Bacteria</taxon>
        <taxon>Pseudomonadati</taxon>
        <taxon>Pseudomonadota</taxon>
        <taxon>Gammaproteobacteria</taxon>
        <taxon>Alteromonadales</taxon>
        <taxon>Idiomarinaceae</taxon>
        <taxon>Aliidiomarina</taxon>
    </lineage>
</organism>
<protein>
    <submittedName>
        <fullName evidence="1">Uncharacterized protein</fullName>
    </submittedName>
</protein>
<dbReference type="Proteomes" id="UP000288293">
    <property type="component" value="Unassembled WGS sequence"/>
</dbReference>
<comment type="caution">
    <text evidence="1">The sequence shown here is derived from an EMBL/GenBank/DDBJ whole genome shotgun (WGS) entry which is preliminary data.</text>
</comment>
<keyword evidence="2" id="KW-1185">Reference proteome</keyword>
<sequence>MLVQLRMGAIVRLSRLPLFFSIRRLVNKLSIVIFTAITLSMTACSTPEDVELWIDTNPYYGTLIISVQAVMNDVVVKDIIVNRGNCGFPDGTKTDLERTVQLSFGESYRAYSHQCSINDVLEVEVVTNNGHSFFDF</sequence>
<dbReference type="EMBL" id="PIPL01000004">
    <property type="protein sequence ID" value="RUO22999.1"/>
    <property type="molecule type" value="Genomic_DNA"/>
</dbReference>
<proteinExistence type="predicted"/>
<name>A0A432W197_9GAMM</name>
<gene>
    <name evidence="1" type="ORF">CWE09_13795</name>
</gene>
<evidence type="ECO:0000313" key="1">
    <source>
        <dbReference type="EMBL" id="RUO22999.1"/>
    </source>
</evidence>